<accession>A0A0G1B401</accession>
<evidence type="ECO:0000313" key="1">
    <source>
        <dbReference type="EMBL" id="KKS32253.1"/>
    </source>
</evidence>
<dbReference type="Proteomes" id="UP000034160">
    <property type="component" value="Unassembled WGS sequence"/>
</dbReference>
<dbReference type="EMBL" id="LCCN01000008">
    <property type="protein sequence ID" value="KKS32253.1"/>
    <property type="molecule type" value="Genomic_DNA"/>
</dbReference>
<dbReference type="AlphaFoldDB" id="A0A0G1B401"/>
<name>A0A0G1B401_9BACT</name>
<gene>
    <name evidence="1" type="ORF">UU93_C0008G0015</name>
</gene>
<organism evidence="1 2">
    <name type="scientific">Candidatus Amesbacteria bacterium GW2011_GWA2_42_12</name>
    <dbReference type="NCBI Taxonomy" id="1618356"/>
    <lineage>
        <taxon>Bacteria</taxon>
        <taxon>Candidatus Amesiibacteriota</taxon>
    </lineage>
</organism>
<protein>
    <submittedName>
        <fullName evidence="1">Uncharacterized protein</fullName>
    </submittedName>
</protein>
<reference evidence="1 2" key="1">
    <citation type="journal article" date="2015" name="Nature">
        <title>rRNA introns, odd ribosomes, and small enigmatic genomes across a large radiation of phyla.</title>
        <authorList>
            <person name="Brown C.T."/>
            <person name="Hug L.A."/>
            <person name="Thomas B.C."/>
            <person name="Sharon I."/>
            <person name="Castelle C.J."/>
            <person name="Singh A."/>
            <person name="Wilkins M.J."/>
            <person name="Williams K.H."/>
            <person name="Banfield J.F."/>
        </authorList>
    </citation>
    <scope>NUCLEOTIDE SEQUENCE [LARGE SCALE GENOMIC DNA]</scope>
</reference>
<proteinExistence type="predicted"/>
<evidence type="ECO:0000313" key="2">
    <source>
        <dbReference type="Proteomes" id="UP000034160"/>
    </source>
</evidence>
<sequence length="53" mass="5906">MDEFRKRILGFLARGESVQIVAPDGYGKTRFGRSLGGLYLDTNLLGLITISCW</sequence>
<dbReference type="STRING" id="1618356.UU93_C0008G0015"/>
<comment type="caution">
    <text evidence="1">The sequence shown here is derived from an EMBL/GenBank/DDBJ whole genome shotgun (WGS) entry which is preliminary data.</text>
</comment>